<proteinExistence type="predicted"/>
<dbReference type="Proteomes" id="UP000318864">
    <property type="component" value="Unassembled WGS sequence"/>
</dbReference>
<dbReference type="InterPro" id="IPR007050">
    <property type="entry name" value="HTH_bacterioopsin"/>
</dbReference>
<evidence type="ECO:0000259" key="4">
    <source>
        <dbReference type="Pfam" id="PF04967"/>
    </source>
</evidence>
<dbReference type="Gene3D" id="1.10.10.10">
    <property type="entry name" value="Winged helix-like DNA-binding domain superfamily/Winged helix DNA-binding domain"/>
    <property type="match status" value="1"/>
</dbReference>
<evidence type="ECO:0000313" key="6">
    <source>
        <dbReference type="EMBL" id="THE63840.1"/>
    </source>
</evidence>
<gene>
    <name evidence="6" type="ORF">D8Y22_16050</name>
</gene>
<dbReference type="InterPro" id="IPR056433">
    <property type="entry name" value="DmsR-like_N"/>
</dbReference>
<evidence type="ECO:0000256" key="1">
    <source>
        <dbReference type="ARBA" id="ARBA00023015"/>
    </source>
</evidence>
<dbReference type="AlphaFoldDB" id="A0A4S3TJU8"/>
<dbReference type="EMBL" id="RBZW01000055">
    <property type="protein sequence ID" value="THE63840.1"/>
    <property type="molecule type" value="Genomic_DNA"/>
</dbReference>
<accession>A0A4S3TJU8</accession>
<dbReference type="InterPro" id="IPR036388">
    <property type="entry name" value="WH-like_DNA-bd_sf"/>
</dbReference>
<keyword evidence="7" id="KW-1185">Reference proteome</keyword>
<feature type="region of interest" description="Disordered" evidence="3">
    <location>
        <begin position="33"/>
        <end position="53"/>
    </location>
</feature>
<organism evidence="6 7">
    <name type="scientific">Salinadaptatus halalkaliphilus</name>
    <dbReference type="NCBI Taxonomy" id="2419781"/>
    <lineage>
        <taxon>Archaea</taxon>
        <taxon>Methanobacteriati</taxon>
        <taxon>Methanobacteriota</taxon>
        <taxon>Stenosarchaea group</taxon>
        <taxon>Halobacteria</taxon>
        <taxon>Halobacteriales</taxon>
        <taxon>Natrialbaceae</taxon>
        <taxon>Salinadaptatus</taxon>
    </lineage>
</organism>
<dbReference type="Pfam" id="PF04967">
    <property type="entry name" value="HTH_10"/>
    <property type="match status" value="1"/>
</dbReference>
<reference evidence="6 7" key="1">
    <citation type="submission" date="2018-10" db="EMBL/GenBank/DDBJ databases">
        <title>Natronolimnobius sp. XQ-INN 246 isolated from Inner Mongolia Autonomous Region of China.</title>
        <authorList>
            <person name="Xue Q."/>
        </authorList>
    </citation>
    <scope>NUCLEOTIDE SEQUENCE [LARGE SCALE GENOMIC DNA]</scope>
    <source>
        <strain evidence="6 7">XQ-INN 246</strain>
    </source>
</reference>
<comment type="caution">
    <text evidence="6">The sequence shown here is derived from an EMBL/GenBank/DDBJ whole genome shotgun (WGS) entry which is preliminary data.</text>
</comment>
<feature type="domain" description="DmsR-like N-terminal" evidence="5">
    <location>
        <begin position="1"/>
        <end position="144"/>
    </location>
</feature>
<keyword evidence="1" id="KW-0805">Transcription regulation</keyword>
<keyword evidence="2" id="KW-0804">Transcription</keyword>
<dbReference type="Pfam" id="PF24277">
    <property type="entry name" value="DmsR_N"/>
    <property type="match status" value="1"/>
</dbReference>
<sequence>MSGFRATVVVHDPGQCPVAAVSTTSAESIDSVHRTRPEADGEPVVEEFSASPETPQSAVESAADAELMPVQHTDQEVVYRFERDGSDACACEVVEETGTPIGSVRAQDGSLLISFRTFELDAVAEIVDDLRAQFDGVIVEELAQDHAGSSDRVVVDRDVLTTRQREIIDTAHELGYFDYPKGANASEVADELGVARSTFTEHLAAAETKLLDAILES</sequence>
<protein>
    <submittedName>
        <fullName evidence="6">Bacterio-opsin activator</fullName>
    </submittedName>
</protein>
<dbReference type="OrthoDB" id="168808at2157"/>
<evidence type="ECO:0000256" key="2">
    <source>
        <dbReference type="ARBA" id="ARBA00023163"/>
    </source>
</evidence>
<evidence type="ECO:0000313" key="7">
    <source>
        <dbReference type="Proteomes" id="UP000318864"/>
    </source>
</evidence>
<evidence type="ECO:0000256" key="3">
    <source>
        <dbReference type="SAM" id="MobiDB-lite"/>
    </source>
</evidence>
<dbReference type="PANTHER" id="PTHR34236:SF1">
    <property type="entry name" value="DIMETHYL SULFOXIDE REDUCTASE TRANSCRIPTIONAL ACTIVATOR"/>
    <property type="match status" value="1"/>
</dbReference>
<dbReference type="PANTHER" id="PTHR34236">
    <property type="entry name" value="DIMETHYL SULFOXIDE REDUCTASE TRANSCRIPTIONAL ACTIVATOR"/>
    <property type="match status" value="1"/>
</dbReference>
<evidence type="ECO:0000259" key="5">
    <source>
        <dbReference type="Pfam" id="PF24277"/>
    </source>
</evidence>
<name>A0A4S3TJU8_9EURY</name>
<feature type="domain" description="HTH bat-type" evidence="4">
    <location>
        <begin position="160"/>
        <end position="211"/>
    </location>
</feature>
<dbReference type="RefSeq" id="WP_141465686.1">
    <property type="nucleotide sequence ID" value="NZ_RBZW01000055.1"/>
</dbReference>